<dbReference type="GO" id="GO:0010333">
    <property type="term" value="F:terpene synthase activity"/>
    <property type="evidence" value="ECO:0007669"/>
    <property type="project" value="InterPro"/>
</dbReference>
<gene>
    <name evidence="3" type="ORF">STSU_021060</name>
</gene>
<keyword evidence="2" id="KW-0479">Metal-binding</keyword>
<dbReference type="GO" id="GO:0046872">
    <property type="term" value="F:metal ion binding"/>
    <property type="evidence" value="ECO:0007669"/>
    <property type="project" value="UniProtKB-KW"/>
</dbReference>
<evidence type="ECO:0000256" key="1">
    <source>
        <dbReference type="ARBA" id="ARBA00023239"/>
    </source>
</evidence>
<comment type="cofactor">
    <cofactor evidence="2">
        <name>Mg(2+)</name>
        <dbReference type="ChEBI" id="CHEBI:18420"/>
    </cofactor>
</comment>
<dbReference type="EC" id="4.2.3.-" evidence="2"/>
<sequence>MIEVPPFWCPLPIAIHPAADQAEKDARAWAERYGVRLRIADQVQPGRLGAYWAPHGTYEGMLAVGCWNFWAFAFDDHLDEPLPLDVPVTTSLVQQAVDIPSPPITDDPWAAGAQAVFNMFRDLATPTQVRYCADNHRRWLHGACWRHSNHVNRRLPPLAEYIPLRMQDAAAQATCLIAVLIGSDISVPEQEMDSPRVRALLETASWTATIDSDLHSFQLEDTQRPVSQHIVSVLMHERGIGVDEALRQSVALRDRFMTRFLHLQQECARTGSSELARFAHTLGYVISGYLQWAVDTSRYGQTEATFSFTDTPRDDTPEPPPGIPSVEWLWTL</sequence>
<dbReference type="EMBL" id="CP029159">
    <property type="protein sequence ID" value="QKM69287.1"/>
    <property type="molecule type" value="Genomic_DNA"/>
</dbReference>
<dbReference type="SUPFAM" id="SSF48576">
    <property type="entry name" value="Terpenoid synthases"/>
    <property type="match status" value="1"/>
</dbReference>
<protein>
    <recommendedName>
        <fullName evidence="2">Terpene synthase</fullName>
        <ecNumber evidence="2">4.2.3.-</ecNumber>
    </recommendedName>
</protein>
<dbReference type="Pfam" id="PF19086">
    <property type="entry name" value="Terpene_syn_C_2"/>
    <property type="match status" value="1"/>
</dbReference>
<dbReference type="InterPro" id="IPR034686">
    <property type="entry name" value="Terpene_cyclase-like_2"/>
</dbReference>
<evidence type="ECO:0000256" key="2">
    <source>
        <dbReference type="RuleBase" id="RU366034"/>
    </source>
</evidence>
<evidence type="ECO:0000313" key="3">
    <source>
        <dbReference type="EMBL" id="QKM69287.1"/>
    </source>
</evidence>
<organism evidence="3 4">
    <name type="scientific">Streptomyces tsukubensis (strain DSM 42081 / NBRC 108919 / NRRL 18488 / 9993)</name>
    <dbReference type="NCBI Taxonomy" id="1114943"/>
    <lineage>
        <taxon>Bacteria</taxon>
        <taxon>Bacillati</taxon>
        <taxon>Actinomycetota</taxon>
        <taxon>Actinomycetes</taxon>
        <taxon>Kitasatosporales</taxon>
        <taxon>Streptomycetaceae</taxon>
        <taxon>Streptomyces</taxon>
    </lineage>
</organism>
<proteinExistence type="inferred from homology"/>
<evidence type="ECO:0000313" key="4">
    <source>
        <dbReference type="Proteomes" id="UP000005940"/>
    </source>
</evidence>
<dbReference type="AlphaFoldDB" id="A0A7G3UFQ2"/>
<dbReference type="Gene3D" id="1.10.600.10">
    <property type="entry name" value="Farnesyl Diphosphate Synthase"/>
    <property type="match status" value="1"/>
</dbReference>
<dbReference type="SMR" id="A0A7G3UFQ2"/>
<dbReference type="RefSeq" id="WP_006348711.1">
    <property type="nucleotide sequence ID" value="NZ_CP029159.1"/>
</dbReference>
<keyword evidence="1 2" id="KW-0456">Lyase</keyword>
<dbReference type="PANTHER" id="PTHR35201:SF4">
    <property type="entry name" value="BETA-PINACENE SYNTHASE-RELATED"/>
    <property type="match status" value="1"/>
</dbReference>
<dbReference type="Proteomes" id="UP000005940">
    <property type="component" value="Chromosome"/>
</dbReference>
<keyword evidence="2" id="KW-0460">Magnesium</keyword>
<comment type="similarity">
    <text evidence="2">Belongs to the terpene synthase family.</text>
</comment>
<keyword evidence="4" id="KW-1185">Reference proteome</keyword>
<dbReference type="InterPro" id="IPR008949">
    <property type="entry name" value="Isoprenoid_synthase_dom_sf"/>
</dbReference>
<accession>A0A7G3UFQ2</accession>
<name>A0A7G3UFQ2_STRT9</name>
<reference evidence="3 4" key="1">
    <citation type="journal article" date="2012" name="J. Bacteriol.">
        <title>Draft genome of Streptomyces tsukubaensis NRRL 18488, the producer of the clinically important immunosuppressant tacrolimus (FK506).</title>
        <authorList>
            <person name="Barreiro C."/>
            <person name="Prieto C."/>
            <person name="Sola-Landa A."/>
            <person name="Solera E."/>
            <person name="Martinez-Castro M."/>
            <person name="Perez-Redondo R."/>
            <person name="Garcia-Estrada C."/>
            <person name="Aparicio J.F."/>
            <person name="Fernandez-Martinez L.T."/>
            <person name="Santos-Aberturas J."/>
            <person name="Salehi-Najafabadi Z."/>
            <person name="Rodriguez-Garcia A."/>
            <person name="Tauch A."/>
            <person name="Martin J.F."/>
        </authorList>
    </citation>
    <scope>NUCLEOTIDE SEQUENCE [LARGE SCALE GENOMIC DNA]</scope>
    <source>
        <strain evidence="4">DSM 42081 / NBRC 108919 / NRRL 18488 / 9993</strain>
    </source>
</reference>
<dbReference type="PANTHER" id="PTHR35201">
    <property type="entry name" value="TERPENE SYNTHASE"/>
    <property type="match status" value="1"/>
</dbReference>